<reference evidence="1" key="1">
    <citation type="submission" date="2022-04" db="EMBL/GenBank/DDBJ databases">
        <title>Halocatena sp. nov., isolated from a salt lake.</title>
        <authorList>
            <person name="Cui H.-L."/>
        </authorList>
    </citation>
    <scope>NUCLEOTIDE SEQUENCE</scope>
    <source>
        <strain evidence="1">AD-1</strain>
    </source>
</reference>
<sequence length="390" mass="42767">MEYVQERITTLHDFTDTVPDAPTDRASVVIPMTGHAHTSHATDRILRTLEDVAPARVVIALRADAPAVASIHDWLAGYDVSTETIWCNGPRVNELLTEAGFSDTGGKGRDVWLALGVASDTEYTVVHDADVETYSHGHVNRLLFPLERDYSFVKGYYARIERNRLYGRLFRLFYAPLIRALSQLSGAPIVSYLDAFRYALAGEMAMTARLARRLRVPPGWGLEVGALGTAFEHAGFEGTAQIDLGVHKHDHRSVDGPHGLGDMSVDVGASLFSVLEADGVTFDYESLREQYQEAADRLIDQYATDAAFNGLDYDSESERDQIDAYLPAVTSPTADARLPAWTDTPIDSAAVRTASQDDIADLVDAGASMSAHRYSNGDVDADRIDLDTDR</sequence>
<dbReference type="InterPro" id="IPR029044">
    <property type="entry name" value="Nucleotide-diphossugar_trans"/>
</dbReference>
<dbReference type="RefSeq" id="WP_247993108.1">
    <property type="nucleotide sequence ID" value="NZ_CP096019.1"/>
</dbReference>
<dbReference type="Proteomes" id="UP000831768">
    <property type="component" value="Chromosome"/>
</dbReference>
<protein>
    <submittedName>
        <fullName evidence="1">Glycosyl transferase family 2</fullName>
    </submittedName>
</protein>
<dbReference type="GeneID" id="71928535"/>
<evidence type="ECO:0000313" key="1">
    <source>
        <dbReference type="EMBL" id="UPM42435.1"/>
    </source>
</evidence>
<keyword evidence="2" id="KW-1185">Reference proteome</keyword>
<keyword evidence="1" id="KW-0808">Transferase</keyword>
<accession>A0A8U0A047</accession>
<dbReference type="AlphaFoldDB" id="A0A8U0A047"/>
<dbReference type="SUPFAM" id="SSF53448">
    <property type="entry name" value="Nucleotide-diphospho-sugar transferases"/>
    <property type="match status" value="1"/>
</dbReference>
<gene>
    <name evidence="1" type="ORF">MW046_10770</name>
</gene>
<dbReference type="KEGG" id="haad:MW046_10770"/>
<dbReference type="GO" id="GO:0016740">
    <property type="term" value="F:transferase activity"/>
    <property type="evidence" value="ECO:0007669"/>
    <property type="project" value="UniProtKB-KW"/>
</dbReference>
<evidence type="ECO:0000313" key="2">
    <source>
        <dbReference type="Proteomes" id="UP000831768"/>
    </source>
</evidence>
<organism evidence="1 2">
    <name type="scientific">Halocatena salina</name>
    <dbReference type="NCBI Taxonomy" id="2934340"/>
    <lineage>
        <taxon>Archaea</taxon>
        <taxon>Methanobacteriati</taxon>
        <taxon>Methanobacteriota</taxon>
        <taxon>Stenosarchaea group</taxon>
        <taxon>Halobacteria</taxon>
        <taxon>Halobacteriales</taxon>
        <taxon>Natronomonadaceae</taxon>
        <taxon>Halocatena</taxon>
    </lineage>
</organism>
<proteinExistence type="predicted"/>
<dbReference type="Gene3D" id="3.90.550.10">
    <property type="entry name" value="Spore Coat Polysaccharide Biosynthesis Protein SpsA, Chain A"/>
    <property type="match status" value="1"/>
</dbReference>
<dbReference type="EMBL" id="CP096019">
    <property type="protein sequence ID" value="UPM42435.1"/>
    <property type="molecule type" value="Genomic_DNA"/>
</dbReference>
<name>A0A8U0A047_9EURY</name>